<feature type="compositionally biased region" description="Low complexity" evidence="1">
    <location>
        <begin position="77"/>
        <end position="95"/>
    </location>
</feature>
<feature type="chain" id="PRO_5006665286" description="DUF11 domain-containing protein" evidence="2">
    <location>
        <begin position="20"/>
        <end position="369"/>
    </location>
</feature>
<feature type="region of interest" description="Disordered" evidence="1">
    <location>
        <begin position="76"/>
        <end position="95"/>
    </location>
</feature>
<dbReference type="InterPro" id="IPR013783">
    <property type="entry name" value="Ig-like_fold"/>
</dbReference>
<evidence type="ECO:0000313" key="4">
    <source>
        <dbReference type="Proteomes" id="UP000051950"/>
    </source>
</evidence>
<evidence type="ECO:0008006" key="5">
    <source>
        <dbReference type="Google" id="ProtNLM"/>
    </source>
</evidence>
<name>A0A0T5VLH3_9SPHI</name>
<evidence type="ECO:0000256" key="1">
    <source>
        <dbReference type="SAM" id="MobiDB-lite"/>
    </source>
</evidence>
<accession>A0A0T5VLH3</accession>
<proteinExistence type="predicted"/>
<keyword evidence="4" id="KW-1185">Reference proteome</keyword>
<feature type="signal peptide" evidence="2">
    <location>
        <begin position="1"/>
        <end position="19"/>
    </location>
</feature>
<dbReference type="Proteomes" id="UP000051950">
    <property type="component" value="Unassembled WGS sequence"/>
</dbReference>
<gene>
    <name evidence="3" type="ORF">ASU31_19190</name>
</gene>
<dbReference type="EMBL" id="LMZQ01000018">
    <property type="protein sequence ID" value="KRT14420.1"/>
    <property type="molecule type" value="Genomic_DNA"/>
</dbReference>
<dbReference type="RefSeq" id="WP_057933891.1">
    <property type="nucleotide sequence ID" value="NZ_LMZQ01000018.1"/>
</dbReference>
<dbReference type="Gene3D" id="2.60.40.10">
    <property type="entry name" value="Immunoglobulins"/>
    <property type="match status" value="1"/>
</dbReference>
<organism evidence="3 4">
    <name type="scientific">Pedobacter ginsenosidimutans</name>
    <dbReference type="NCBI Taxonomy" id="687842"/>
    <lineage>
        <taxon>Bacteria</taxon>
        <taxon>Pseudomonadati</taxon>
        <taxon>Bacteroidota</taxon>
        <taxon>Sphingobacteriia</taxon>
        <taxon>Sphingobacteriales</taxon>
        <taxon>Sphingobacteriaceae</taxon>
        <taxon>Pedobacter</taxon>
    </lineage>
</organism>
<comment type="caution">
    <text evidence="3">The sequence shown here is derived from an EMBL/GenBank/DDBJ whole genome shotgun (WGS) entry which is preliminary data.</text>
</comment>
<evidence type="ECO:0000313" key="3">
    <source>
        <dbReference type="EMBL" id="KRT14420.1"/>
    </source>
</evidence>
<dbReference type="STRING" id="687842.ASU31_19190"/>
<reference evidence="3 4" key="1">
    <citation type="submission" date="2015-11" db="EMBL/GenBank/DDBJ databases">
        <title>Sequence of Pedobacter ginsenosidimutans.</title>
        <authorList>
            <person name="Carson E."/>
            <person name="Keyser V."/>
            <person name="Newman J."/>
            <person name="Miller J."/>
        </authorList>
    </citation>
    <scope>NUCLEOTIDE SEQUENCE [LARGE SCALE GENOMIC DNA]</scope>
    <source>
        <strain evidence="3 4">KACC 14530</strain>
    </source>
</reference>
<keyword evidence="2" id="KW-0732">Signal</keyword>
<evidence type="ECO:0000256" key="2">
    <source>
        <dbReference type="SAM" id="SignalP"/>
    </source>
</evidence>
<dbReference type="AlphaFoldDB" id="A0A0T5VLH3"/>
<sequence>MKKIFILFLFIAGATGSNAQIKKIDSSGVVRPVINPKVKGQIIVSTPQQTNTTPTTNVSMVPPKQTATGMLYTPASTTTQTPNQPITATNPTPTPTALPDMVITNISFSPNTSNTYAVNYSLKNVGTAPVKKGLLSVQGYINGAPAGGGNSTSLTSEINQLLNPGESMSSRNTFSTNGIIVGNAYTFELCVNGMKSNVGTASETWVGQEFSELNFTNNVIQSSFTIPPPPPAPADMEVTITKIEKSPVDTASFVRIYYTLKNIGETAIPSTASLSLQSRVEDTDNDPNTFLETACCGQATGGNTLNTGEIPFAPGNMKELFYDARVAGGANFSTLPKNVLYKFNIQITGYGFTDSNNSNNKSGYNYLLH</sequence>
<dbReference type="OrthoDB" id="745147at2"/>
<protein>
    <recommendedName>
        <fullName evidence="5">DUF11 domain-containing protein</fullName>
    </recommendedName>
</protein>